<comment type="caution">
    <text evidence="2">The sequence shown here is derived from an EMBL/GenBank/DDBJ whole genome shotgun (WGS) entry which is preliminary data.</text>
</comment>
<evidence type="ECO:0000313" key="2">
    <source>
        <dbReference type="EMBL" id="KAH1909324.1"/>
    </source>
</evidence>
<protein>
    <submittedName>
        <fullName evidence="2">Uncharacterized protein</fullName>
    </submittedName>
</protein>
<reference evidence="2" key="1">
    <citation type="submission" date="2021-08" db="EMBL/GenBank/DDBJ databases">
        <title>Global Aspergillus fumigatus from environmental and clinical sources.</title>
        <authorList>
            <person name="Barber A."/>
            <person name="Sae-Ong T."/>
        </authorList>
    </citation>
    <scope>NUCLEOTIDE SEQUENCE</scope>
    <source>
        <strain evidence="2">NRZ-2016-071</strain>
    </source>
</reference>
<name>A0A9P8NIV6_ASPFM</name>
<sequence>MTVASGSDCPWVDRQCPRCPEYRALRPDVGAQQKHSFVRPGASWATRPAIGRSICAAAYLLAKPSHDATDVIVDLPDPDLAPRGDPHPHRHRDPLGPALDSGKCISVDLGPAASHRDTFSMSISNTDSQVQRNPLRSICPGPACDSGHDPVYPSATGERSDLPGKAVHAMVGMPVQAEETGGPRGQVCGLGGAWSGAFCVPTTAPVAGTQHV</sequence>
<evidence type="ECO:0000256" key="1">
    <source>
        <dbReference type="SAM" id="MobiDB-lite"/>
    </source>
</evidence>
<organism evidence="2 3">
    <name type="scientific">Aspergillus fumigatus</name>
    <name type="common">Neosartorya fumigata</name>
    <dbReference type="NCBI Taxonomy" id="746128"/>
    <lineage>
        <taxon>Eukaryota</taxon>
        <taxon>Fungi</taxon>
        <taxon>Dikarya</taxon>
        <taxon>Ascomycota</taxon>
        <taxon>Pezizomycotina</taxon>
        <taxon>Eurotiomycetes</taxon>
        <taxon>Eurotiomycetidae</taxon>
        <taxon>Eurotiales</taxon>
        <taxon>Aspergillaceae</taxon>
        <taxon>Aspergillus</taxon>
        <taxon>Aspergillus subgen. Fumigati</taxon>
    </lineage>
</organism>
<accession>A0A9P8NIV6</accession>
<dbReference type="EMBL" id="JAIBSC010000014">
    <property type="protein sequence ID" value="KAH1909324.1"/>
    <property type="molecule type" value="Genomic_DNA"/>
</dbReference>
<proteinExistence type="predicted"/>
<evidence type="ECO:0000313" key="3">
    <source>
        <dbReference type="Proteomes" id="UP000813423"/>
    </source>
</evidence>
<gene>
    <name evidence="2" type="ORF">KXV57_001962</name>
</gene>
<dbReference type="Proteomes" id="UP000813423">
    <property type="component" value="Unassembled WGS sequence"/>
</dbReference>
<feature type="region of interest" description="Disordered" evidence="1">
    <location>
        <begin position="78"/>
        <end position="99"/>
    </location>
</feature>
<dbReference type="AlphaFoldDB" id="A0A9P8NIV6"/>